<dbReference type="Proteomes" id="UP001558652">
    <property type="component" value="Unassembled WGS sequence"/>
</dbReference>
<feature type="compositionally biased region" description="Polar residues" evidence="1">
    <location>
        <begin position="111"/>
        <end position="120"/>
    </location>
</feature>
<gene>
    <name evidence="2" type="ORF">AAG570_008698</name>
</gene>
<accession>A0ABD0YRM4</accession>
<name>A0ABD0YRM4_9HEMI</name>
<evidence type="ECO:0000256" key="1">
    <source>
        <dbReference type="SAM" id="MobiDB-lite"/>
    </source>
</evidence>
<evidence type="ECO:0000313" key="3">
    <source>
        <dbReference type="Proteomes" id="UP001558652"/>
    </source>
</evidence>
<feature type="region of interest" description="Disordered" evidence="1">
    <location>
        <begin position="35"/>
        <end position="70"/>
    </location>
</feature>
<feature type="region of interest" description="Disordered" evidence="1">
    <location>
        <begin position="94"/>
        <end position="130"/>
    </location>
</feature>
<sequence>MTRCWCSGGGGNAGAVTPEEILMVDDGREVPHIMENCSTESETGVKKKKTGREPDTNKSGAKQLGDCAAPEGRRAKYSLQKLAVDTSAEYLRLKAGRKKSERERPGLGRHPTQQVSTAQAQRPLRTHFIR</sequence>
<proteinExistence type="predicted"/>
<keyword evidence="3" id="KW-1185">Reference proteome</keyword>
<organism evidence="2 3">
    <name type="scientific">Ranatra chinensis</name>
    <dbReference type="NCBI Taxonomy" id="642074"/>
    <lineage>
        <taxon>Eukaryota</taxon>
        <taxon>Metazoa</taxon>
        <taxon>Ecdysozoa</taxon>
        <taxon>Arthropoda</taxon>
        <taxon>Hexapoda</taxon>
        <taxon>Insecta</taxon>
        <taxon>Pterygota</taxon>
        <taxon>Neoptera</taxon>
        <taxon>Paraneoptera</taxon>
        <taxon>Hemiptera</taxon>
        <taxon>Heteroptera</taxon>
        <taxon>Panheteroptera</taxon>
        <taxon>Nepomorpha</taxon>
        <taxon>Nepidae</taxon>
        <taxon>Ranatrinae</taxon>
        <taxon>Ranatra</taxon>
    </lineage>
</organism>
<comment type="caution">
    <text evidence="2">The sequence shown here is derived from an EMBL/GenBank/DDBJ whole genome shotgun (WGS) entry which is preliminary data.</text>
</comment>
<dbReference type="EMBL" id="JBFDAA010000003">
    <property type="protein sequence ID" value="KAL1138635.1"/>
    <property type="molecule type" value="Genomic_DNA"/>
</dbReference>
<reference evidence="2 3" key="1">
    <citation type="submission" date="2024-07" db="EMBL/GenBank/DDBJ databases">
        <title>Chromosome-level genome assembly of the water stick insect Ranatra chinensis (Heteroptera: Nepidae).</title>
        <authorList>
            <person name="Liu X."/>
        </authorList>
    </citation>
    <scope>NUCLEOTIDE SEQUENCE [LARGE SCALE GENOMIC DNA]</scope>
    <source>
        <strain evidence="2">Cailab_2021Rc</strain>
        <tissue evidence="2">Muscle</tissue>
    </source>
</reference>
<protein>
    <submittedName>
        <fullName evidence="2">Uncharacterized protein</fullName>
    </submittedName>
</protein>
<evidence type="ECO:0000313" key="2">
    <source>
        <dbReference type="EMBL" id="KAL1138635.1"/>
    </source>
</evidence>
<dbReference type="AlphaFoldDB" id="A0ABD0YRM4"/>